<evidence type="ECO:0000313" key="3">
    <source>
        <dbReference type="EMBL" id="APZ53251.1"/>
    </source>
</evidence>
<accession>A0A1P8UV22</accession>
<dbReference type="KEGG" id="paby:Ga0080574_TMP2917"/>
<organism evidence="3 4">
    <name type="scientific">Salipiger abyssi</name>
    <dbReference type="NCBI Taxonomy" id="1250539"/>
    <lineage>
        <taxon>Bacteria</taxon>
        <taxon>Pseudomonadati</taxon>
        <taxon>Pseudomonadota</taxon>
        <taxon>Alphaproteobacteria</taxon>
        <taxon>Rhodobacterales</taxon>
        <taxon>Roseobacteraceae</taxon>
        <taxon>Salipiger</taxon>
    </lineage>
</organism>
<gene>
    <name evidence="3" type="ORF">Ga0080574_TMP2917</name>
</gene>
<dbReference type="OrthoDB" id="1778949at2"/>
<dbReference type="EMBL" id="CP015093">
    <property type="protein sequence ID" value="APZ53251.1"/>
    <property type="molecule type" value="Genomic_DNA"/>
</dbReference>
<feature type="compositionally biased region" description="Pro residues" evidence="1">
    <location>
        <begin position="220"/>
        <end position="241"/>
    </location>
</feature>
<feature type="domain" description="SHOCT" evidence="2">
    <location>
        <begin position="269"/>
        <end position="294"/>
    </location>
</feature>
<dbReference type="InterPro" id="IPR018649">
    <property type="entry name" value="SHOCT"/>
</dbReference>
<dbReference type="Pfam" id="PF09851">
    <property type="entry name" value="SHOCT"/>
    <property type="match status" value="1"/>
</dbReference>
<reference evidence="3 4" key="1">
    <citation type="submission" date="2016-04" db="EMBL/GenBank/DDBJ databases">
        <title>Deep-sea bacteria in the southern Pacific.</title>
        <authorList>
            <person name="Tang K."/>
        </authorList>
    </citation>
    <scope>NUCLEOTIDE SEQUENCE [LARGE SCALE GENOMIC DNA]</scope>
    <source>
        <strain evidence="3 4">JLT2014</strain>
    </source>
</reference>
<protein>
    <submittedName>
        <fullName evidence="3">Short C-terminal domain-containing protein</fullName>
    </submittedName>
</protein>
<evidence type="ECO:0000313" key="4">
    <source>
        <dbReference type="Proteomes" id="UP000187059"/>
    </source>
</evidence>
<sequence>MPGLTPEGTKLVSEIAARHGVSTGAVETLLFALVAGNGTQAQFDHPDLGGMGQWSQGGMTMVGNMFDNALKARVDALCSELAGVLANHPPLIHRPAATGMQSQSQSSGGDSSLFLPGGAGASAWPAELGMPSSTGAQNNLRYAFFPETHRLAIDIAGRMEIFDTGDHRISGVSQQQSGDQSLTFVSQYGLVRLADLPKVDLGAAEPAPETPAPQQAAPAAPAPAPADPEPQPVAAPEPPAAEPHAKEPEPAAPQAKTTETDSDAIIALIRKLADLREGGILTDAEFEAKKQELLSRL</sequence>
<dbReference type="RefSeq" id="WP_076700938.1">
    <property type="nucleotide sequence ID" value="NZ_CP015093.1"/>
</dbReference>
<dbReference type="STRING" id="1250539.Ga0080574_TMP2917"/>
<proteinExistence type="predicted"/>
<evidence type="ECO:0000259" key="2">
    <source>
        <dbReference type="Pfam" id="PF09851"/>
    </source>
</evidence>
<feature type="compositionally biased region" description="Low complexity" evidence="1">
    <location>
        <begin position="203"/>
        <end position="219"/>
    </location>
</feature>
<feature type="region of interest" description="Disordered" evidence="1">
    <location>
        <begin position="202"/>
        <end position="262"/>
    </location>
</feature>
<name>A0A1P8UV22_9RHOB</name>
<dbReference type="AlphaFoldDB" id="A0A1P8UV22"/>
<evidence type="ECO:0000256" key="1">
    <source>
        <dbReference type="SAM" id="MobiDB-lite"/>
    </source>
</evidence>
<dbReference type="Proteomes" id="UP000187059">
    <property type="component" value="Chromosome"/>
</dbReference>
<keyword evidence="4" id="KW-1185">Reference proteome</keyword>